<dbReference type="STRING" id="765912.Thimo_0496"/>
<protein>
    <recommendedName>
        <fullName evidence="1">Putative restriction endonuclease domain-containing protein</fullName>
    </recommendedName>
</protein>
<accession>L0GTM7</accession>
<dbReference type="InterPro" id="IPR012296">
    <property type="entry name" value="Nuclease_put_TT1808"/>
</dbReference>
<dbReference type="HOGENOM" id="CLU_2721028_0_0_6"/>
<evidence type="ECO:0000313" key="3">
    <source>
        <dbReference type="Proteomes" id="UP000010816"/>
    </source>
</evidence>
<proteinExistence type="predicted"/>
<dbReference type="Proteomes" id="UP000010816">
    <property type="component" value="Chromosome"/>
</dbReference>
<dbReference type="CDD" id="cd06260">
    <property type="entry name" value="DUF820-like"/>
    <property type="match status" value="1"/>
</dbReference>
<name>L0GTM7_9GAMM</name>
<dbReference type="SUPFAM" id="SSF52980">
    <property type="entry name" value="Restriction endonuclease-like"/>
    <property type="match status" value="1"/>
</dbReference>
<evidence type="ECO:0000313" key="2">
    <source>
        <dbReference type="EMBL" id="AGA89351.1"/>
    </source>
</evidence>
<dbReference type="AlphaFoldDB" id="L0GTM7"/>
<organism evidence="2 3">
    <name type="scientific">Thioflavicoccus mobilis 8321</name>
    <dbReference type="NCBI Taxonomy" id="765912"/>
    <lineage>
        <taxon>Bacteria</taxon>
        <taxon>Pseudomonadati</taxon>
        <taxon>Pseudomonadota</taxon>
        <taxon>Gammaproteobacteria</taxon>
        <taxon>Chromatiales</taxon>
        <taxon>Chromatiaceae</taxon>
        <taxon>Thioflavicoccus</taxon>
    </lineage>
</organism>
<feature type="domain" description="Putative restriction endonuclease" evidence="1">
    <location>
        <begin position="13"/>
        <end position="164"/>
    </location>
</feature>
<gene>
    <name evidence="2" type="ORF">Thimo_0496</name>
</gene>
<dbReference type="InterPro" id="IPR008538">
    <property type="entry name" value="Uma2"/>
</dbReference>
<dbReference type="Gene3D" id="3.90.1570.10">
    <property type="entry name" value="tt1808, chain A"/>
    <property type="match status" value="1"/>
</dbReference>
<reference evidence="2 3" key="1">
    <citation type="submission" date="2011-09" db="EMBL/GenBank/DDBJ databases">
        <title>Complete sequence of chromosome of Thioflavicoccus mobilis 8321.</title>
        <authorList>
            <consortium name="US DOE Joint Genome Institute"/>
            <person name="Lucas S."/>
            <person name="Han J."/>
            <person name="Lapidus A."/>
            <person name="Cheng J.-F."/>
            <person name="Goodwin L."/>
            <person name="Pitluck S."/>
            <person name="Peters L."/>
            <person name="Ovchinnikova G."/>
            <person name="Lu M."/>
            <person name="Detter J.C."/>
            <person name="Han C."/>
            <person name="Tapia R."/>
            <person name="Land M."/>
            <person name="Hauser L."/>
            <person name="Kyrpides N."/>
            <person name="Ivanova N."/>
            <person name="Pagani I."/>
            <person name="Vogl K."/>
            <person name="Liu Z."/>
            <person name="Imhoff J."/>
            <person name="Thiel V."/>
            <person name="Frigaard N.-U."/>
            <person name="Bryant D."/>
            <person name="Woyke T."/>
        </authorList>
    </citation>
    <scope>NUCLEOTIDE SEQUENCE [LARGE SCALE GENOMIC DNA]</scope>
    <source>
        <strain evidence="2 3">8321</strain>
    </source>
</reference>
<dbReference type="KEGG" id="tmb:Thimo_0496"/>
<dbReference type="PANTHER" id="PTHR36558">
    <property type="entry name" value="GLR1098 PROTEIN"/>
    <property type="match status" value="1"/>
</dbReference>
<dbReference type="eggNOG" id="COG4636">
    <property type="taxonomic scope" value="Bacteria"/>
</dbReference>
<keyword evidence="3" id="KW-1185">Reference proteome</keyword>
<dbReference type="Pfam" id="PF05685">
    <property type="entry name" value="Uma2"/>
    <property type="match status" value="1"/>
</dbReference>
<dbReference type="PANTHER" id="PTHR36558:SF1">
    <property type="entry name" value="RESTRICTION ENDONUCLEASE DOMAIN-CONTAINING PROTEIN-RELATED"/>
    <property type="match status" value="1"/>
</dbReference>
<sequence length="184" mass="21355">MQPKRVEPVLSVDEYLEGELASDVRHEYVDGEVYAMVGASDRHGLIALNLAGALSQRLPDRCQVLMADMKVRAQAAERDIFYYPDVLVSCDPGDRERYYRERPCLVVEVLSPHTERLDRFEKSLFYRQLDSLAEYVLVAQDYRQVEVFRRAEQWQATRYTEGTVPLGSVDLSVTLDEIYRRTDR</sequence>
<dbReference type="InterPro" id="IPR011335">
    <property type="entry name" value="Restrct_endonuc-II-like"/>
</dbReference>
<evidence type="ECO:0000259" key="1">
    <source>
        <dbReference type="Pfam" id="PF05685"/>
    </source>
</evidence>
<dbReference type="EMBL" id="CP003051">
    <property type="protein sequence ID" value="AGA89351.1"/>
    <property type="molecule type" value="Genomic_DNA"/>
</dbReference>